<dbReference type="HOGENOM" id="CLU_2414859_0_0_1"/>
<protein>
    <submittedName>
        <fullName evidence="1">Uncharacterized protein</fullName>
    </submittedName>
</protein>
<reference evidence="1 2" key="1">
    <citation type="journal article" date="2012" name="PLoS Pathog.">
        <title>The genome of the obligate intracellular parasite Trachipleistophora hominis: new insights into microsporidian genome dynamics and reductive evolution.</title>
        <authorList>
            <person name="Heinz E."/>
            <person name="Williams T.A."/>
            <person name="Nakjang S."/>
            <person name="Noel C.J."/>
            <person name="Swan D.C."/>
            <person name="Goldberg A.V."/>
            <person name="Harris S.R."/>
            <person name="Weinmaier T."/>
            <person name="Markert S."/>
            <person name="Becher D."/>
            <person name="Bernhardt J."/>
            <person name="Dagan T."/>
            <person name="Hacker C."/>
            <person name="Lucocq J.M."/>
            <person name="Schweder T."/>
            <person name="Rattei T."/>
            <person name="Hall N."/>
            <person name="Hirt R.P."/>
            <person name="Embley T.M."/>
        </authorList>
    </citation>
    <scope>NUCLEOTIDE SEQUENCE [LARGE SCALE GENOMIC DNA]</scope>
</reference>
<evidence type="ECO:0000313" key="1">
    <source>
        <dbReference type="EMBL" id="ELQ76186.1"/>
    </source>
</evidence>
<dbReference type="EMBL" id="JH993862">
    <property type="protein sequence ID" value="ELQ76186.1"/>
    <property type="molecule type" value="Genomic_DNA"/>
</dbReference>
<dbReference type="Proteomes" id="UP000011185">
    <property type="component" value="Unassembled WGS sequence"/>
</dbReference>
<gene>
    <name evidence="1" type="ORF">THOM_0835</name>
</gene>
<proteinExistence type="predicted"/>
<evidence type="ECO:0000313" key="2">
    <source>
        <dbReference type="Proteomes" id="UP000011185"/>
    </source>
</evidence>
<dbReference type="InParanoid" id="L7JYU0"/>
<organism evidence="1 2">
    <name type="scientific">Trachipleistophora hominis</name>
    <name type="common">Microsporidian parasite</name>
    <dbReference type="NCBI Taxonomy" id="72359"/>
    <lineage>
        <taxon>Eukaryota</taxon>
        <taxon>Fungi</taxon>
        <taxon>Fungi incertae sedis</taxon>
        <taxon>Microsporidia</taxon>
        <taxon>Pleistophoridae</taxon>
        <taxon>Trachipleistophora</taxon>
    </lineage>
</organism>
<dbReference type="VEuPathDB" id="MicrosporidiaDB:THOM_0835"/>
<name>L7JYU0_TRAHO</name>
<keyword evidence="2" id="KW-1185">Reference proteome</keyword>
<accession>L7JYU0</accession>
<dbReference type="AlphaFoldDB" id="L7JYU0"/>
<sequence>MIKKSPLTDSNKFSYKANVNVLHLKESSNSESLKILVVSCCDRSKAKMVFGETHARKMKLDKLIKKNFLNQLFVLYNQSYLHKQRIGSHDLS</sequence>